<feature type="transmembrane region" description="Helical" evidence="6">
    <location>
        <begin position="224"/>
        <end position="245"/>
    </location>
</feature>
<evidence type="ECO:0000256" key="5">
    <source>
        <dbReference type="ARBA" id="ARBA00023136"/>
    </source>
</evidence>
<feature type="transmembrane region" description="Helical" evidence="6">
    <location>
        <begin position="29"/>
        <end position="45"/>
    </location>
</feature>
<dbReference type="PANTHER" id="PTHR21716:SF4">
    <property type="entry name" value="TRANSMEMBRANE PROTEIN 245"/>
    <property type="match status" value="1"/>
</dbReference>
<feature type="transmembrane region" description="Helical" evidence="6">
    <location>
        <begin position="312"/>
        <end position="335"/>
    </location>
</feature>
<protein>
    <submittedName>
        <fullName evidence="7">AI-2E family transporter</fullName>
    </submittedName>
</protein>
<dbReference type="PANTHER" id="PTHR21716">
    <property type="entry name" value="TRANSMEMBRANE PROTEIN"/>
    <property type="match status" value="1"/>
</dbReference>
<evidence type="ECO:0000256" key="1">
    <source>
        <dbReference type="ARBA" id="ARBA00004141"/>
    </source>
</evidence>
<dbReference type="EMBL" id="JAQIBC010000001">
    <property type="protein sequence ID" value="MDM5263048.1"/>
    <property type="molecule type" value="Genomic_DNA"/>
</dbReference>
<feature type="transmembrane region" description="Helical" evidence="6">
    <location>
        <begin position="257"/>
        <end position="277"/>
    </location>
</feature>
<keyword evidence="8" id="KW-1185">Reference proteome</keyword>
<feature type="transmembrane region" description="Helical" evidence="6">
    <location>
        <begin position="7"/>
        <end position="23"/>
    </location>
</feature>
<dbReference type="InterPro" id="IPR002549">
    <property type="entry name" value="AI-2E-like"/>
</dbReference>
<sequence>MITNKSITITILFVLSLMGAYSIYKPFLLSIVVAMLLTMATYNLTKKLIKYFNSRKLSAIFTSLLLILILFAPIVYMATTGVGYIAKLDVETINEVTSVVQTFTQKIPYLKEWSQIGLSDERIAGYIQESTSYMTTAGSAGLGFVKNMILVLIFYFIFNFYGEGFFDLIRALMPVSRMKSAKMIHEVSSTMEVVFYSIIVTAIFEGFLFGIMMSYFGFNGLLLGVIYGFASLIPVIGGAVVWIPVTLYSWSNMDANTAIFIAGYSIVVISIIADTFIKPVIIKVIKEDLLKSTIEINEIVIFFSIIAGMSTYGFWGMILGPAITSFLIAITKVYIDYNHKEQSKLIT</sequence>
<keyword evidence="3 6" id="KW-0812">Transmembrane</keyword>
<evidence type="ECO:0000256" key="4">
    <source>
        <dbReference type="ARBA" id="ARBA00022989"/>
    </source>
</evidence>
<organism evidence="7 8">
    <name type="scientific">Sulfurovum xiamenensis</name>
    <dbReference type="NCBI Taxonomy" id="3019066"/>
    <lineage>
        <taxon>Bacteria</taxon>
        <taxon>Pseudomonadati</taxon>
        <taxon>Campylobacterota</taxon>
        <taxon>Epsilonproteobacteria</taxon>
        <taxon>Campylobacterales</taxon>
        <taxon>Sulfurovaceae</taxon>
        <taxon>Sulfurovum</taxon>
    </lineage>
</organism>
<keyword evidence="4 6" id="KW-1133">Transmembrane helix</keyword>
<evidence type="ECO:0000256" key="2">
    <source>
        <dbReference type="ARBA" id="ARBA00009773"/>
    </source>
</evidence>
<feature type="transmembrane region" description="Helical" evidence="6">
    <location>
        <begin position="193"/>
        <end position="218"/>
    </location>
</feature>
<dbReference type="RefSeq" id="WP_289401175.1">
    <property type="nucleotide sequence ID" value="NZ_JAQIBC010000001.1"/>
</dbReference>
<gene>
    <name evidence="7" type="ORF">PF327_02445</name>
</gene>
<reference evidence="7" key="1">
    <citation type="submission" date="2023-01" db="EMBL/GenBank/DDBJ databases">
        <title>Sulfurovum sp. XTW-4 genome assembly.</title>
        <authorList>
            <person name="Wang J."/>
        </authorList>
    </citation>
    <scope>NUCLEOTIDE SEQUENCE</scope>
    <source>
        <strain evidence="7">XTW-4</strain>
    </source>
</reference>
<name>A0ABT7QPP3_9BACT</name>
<proteinExistence type="inferred from homology"/>
<feature type="transmembrane region" description="Helical" evidence="6">
    <location>
        <begin position="57"/>
        <end position="78"/>
    </location>
</feature>
<comment type="similarity">
    <text evidence="2">Belongs to the autoinducer-2 exporter (AI-2E) (TC 2.A.86) family.</text>
</comment>
<comment type="caution">
    <text evidence="7">The sequence shown here is derived from an EMBL/GenBank/DDBJ whole genome shotgun (WGS) entry which is preliminary data.</text>
</comment>
<accession>A0ABT7QPP3</accession>
<evidence type="ECO:0000256" key="6">
    <source>
        <dbReference type="SAM" id="Phobius"/>
    </source>
</evidence>
<comment type="subcellular location">
    <subcellularLocation>
        <location evidence="1">Membrane</location>
        <topology evidence="1">Multi-pass membrane protein</topology>
    </subcellularLocation>
</comment>
<feature type="transmembrane region" description="Helical" evidence="6">
    <location>
        <begin position="148"/>
        <end position="172"/>
    </location>
</feature>
<evidence type="ECO:0000256" key="3">
    <source>
        <dbReference type="ARBA" id="ARBA00022692"/>
    </source>
</evidence>
<dbReference type="Pfam" id="PF01594">
    <property type="entry name" value="AI-2E_transport"/>
    <property type="match status" value="1"/>
</dbReference>
<keyword evidence="5 6" id="KW-0472">Membrane</keyword>
<evidence type="ECO:0000313" key="7">
    <source>
        <dbReference type="EMBL" id="MDM5263048.1"/>
    </source>
</evidence>
<dbReference type="Proteomes" id="UP001169066">
    <property type="component" value="Unassembled WGS sequence"/>
</dbReference>
<evidence type="ECO:0000313" key="8">
    <source>
        <dbReference type="Proteomes" id="UP001169066"/>
    </source>
</evidence>